<sequence length="140" mass="15689">MTRRESSIEYSHRPAIGNEALNALFFAAWEGHQKVDFASILQRSLTYVCAHRAGQLVGFVNVAWDGGVHAFLLDTTVHPEFQRQGIGQELVRLAAQVAREQGCHWLHVDFEPHLEAFYRGCGFQDTWAGLLNLQKPDGGV</sequence>
<reference evidence="5" key="1">
    <citation type="journal article" date="2019" name="Int. J. Syst. Evol. Microbiol.">
        <title>The Global Catalogue of Microorganisms (GCM) 10K type strain sequencing project: providing services to taxonomists for standard genome sequencing and annotation.</title>
        <authorList>
            <consortium name="The Broad Institute Genomics Platform"/>
            <consortium name="The Broad Institute Genome Sequencing Center for Infectious Disease"/>
            <person name="Wu L."/>
            <person name="Ma J."/>
        </authorList>
    </citation>
    <scope>NUCLEOTIDE SEQUENCE [LARGE SCALE GENOMIC DNA]</scope>
    <source>
        <strain evidence="5">JCM 14370</strain>
    </source>
</reference>
<accession>A0ABQ2D6D9</accession>
<keyword evidence="5" id="KW-1185">Reference proteome</keyword>
<comment type="caution">
    <text evidence="4">The sequence shown here is derived from an EMBL/GenBank/DDBJ whole genome shotgun (WGS) entry which is preliminary data.</text>
</comment>
<dbReference type="PROSITE" id="PS51186">
    <property type="entry name" value="GNAT"/>
    <property type="match status" value="1"/>
</dbReference>
<dbReference type="InterPro" id="IPR000182">
    <property type="entry name" value="GNAT_dom"/>
</dbReference>
<dbReference type="RefSeq" id="WP_189004557.1">
    <property type="nucleotide sequence ID" value="NZ_BMOD01000015.1"/>
</dbReference>
<dbReference type="PANTHER" id="PTHR43626">
    <property type="entry name" value="ACYL-COA N-ACYLTRANSFERASE"/>
    <property type="match status" value="1"/>
</dbReference>
<proteinExistence type="predicted"/>
<dbReference type="Proteomes" id="UP000632222">
    <property type="component" value="Unassembled WGS sequence"/>
</dbReference>
<dbReference type="SUPFAM" id="SSF55729">
    <property type="entry name" value="Acyl-CoA N-acyltransferases (Nat)"/>
    <property type="match status" value="1"/>
</dbReference>
<dbReference type="Gene3D" id="3.40.630.30">
    <property type="match status" value="1"/>
</dbReference>
<gene>
    <name evidence="4" type="ORF">GCM10008938_34010</name>
</gene>
<evidence type="ECO:0000313" key="4">
    <source>
        <dbReference type="EMBL" id="GGJ44987.1"/>
    </source>
</evidence>
<dbReference type="CDD" id="cd04301">
    <property type="entry name" value="NAT_SF"/>
    <property type="match status" value="1"/>
</dbReference>
<dbReference type="Pfam" id="PF00583">
    <property type="entry name" value="Acetyltransf_1"/>
    <property type="match status" value="1"/>
</dbReference>
<organism evidence="4 5">
    <name type="scientific">Deinococcus roseus</name>
    <dbReference type="NCBI Taxonomy" id="392414"/>
    <lineage>
        <taxon>Bacteria</taxon>
        <taxon>Thermotogati</taxon>
        <taxon>Deinococcota</taxon>
        <taxon>Deinococci</taxon>
        <taxon>Deinococcales</taxon>
        <taxon>Deinococcaceae</taxon>
        <taxon>Deinococcus</taxon>
    </lineage>
</organism>
<feature type="domain" description="N-acetyltransferase" evidence="3">
    <location>
        <begin position="8"/>
        <end position="140"/>
    </location>
</feature>
<evidence type="ECO:0000256" key="1">
    <source>
        <dbReference type="ARBA" id="ARBA00022679"/>
    </source>
</evidence>
<name>A0ABQ2D6D9_9DEIO</name>
<evidence type="ECO:0000256" key="2">
    <source>
        <dbReference type="ARBA" id="ARBA00023315"/>
    </source>
</evidence>
<dbReference type="PANTHER" id="PTHR43626:SF4">
    <property type="entry name" value="GCN5-RELATED N-ACETYLTRANSFERASE 2, CHLOROPLASTIC"/>
    <property type="match status" value="1"/>
</dbReference>
<dbReference type="InterPro" id="IPR016181">
    <property type="entry name" value="Acyl_CoA_acyltransferase"/>
</dbReference>
<evidence type="ECO:0000313" key="5">
    <source>
        <dbReference type="Proteomes" id="UP000632222"/>
    </source>
</evidence>
<keyword evidence="2" id="KW-0012">Acyltransferase</keyword>
<dbReference type="EMBL" id="BMOD01000015">
    <property type="protein sequence ID" value="GGJ44987.1"/>
    <property type="molecule type" value="Genomic_DNA"/>
</dbReference>
<evidence type="ECO:0000259" key="3">
    <source>
        <dbReference type="PROSITE" id="PS51186"/>
    </source>
</evidence>
<keyword evidence="1" id="KW-0808">Transferase</keyword>
<protein>
    <submittedName>
        <fullName evidence="4">N-acetyltransferase</fullName>
    </submittedName>
</protein>
<dbReference type="InterPro" id="IPR045039">
    <property type="entry name" value="NSI-like"/>
</dbReference>